<dbReference type="Proteomes" id="UP000320216">
    <property type="component" value="Chromosome"/>
</dbReference>
<accession>A0A5B8M6I3</accession>
<dbReference type="RefSeq" id="WP_146321835.1">
    <property type="nucleotide sequence ID" value="NZ_CP042305.1"/>
</dbReference>
<reference evidence="1 2" key="1">
    <citation type="submission" date="2019-07" db="EMBL/GenBank/DDBJ databases">
        <title>Full genome sequence of Humibacter sp. WJ7-1.</title>
        <authorList>
            <person name="Im W.-T."/>
        </authorList>
    </citation>
    <scope>NUCLEOTIDE SEQUENCE [LARGE SCALE GENOMIC DNA]</scope>
    <source>
        <strain evidence="1 2">WJ7-1</strain>
    </source>
</reference>
<keyword evidence="2" id="KW-1185">Reference proteome</keyword>
<dbReference type="KEGG" id="huw:FPZ11_14430"/>
<proteinExistence type="predicted"/>
<name>A0A5B8M6I3_9MICO</name>
<evidence type="ECO:0000313" key="1">
    <source>
        <dbReference type="EMBL" id="QDZ15801.1"/>
    </source>
</evidence>
<gene>
    <name evidence="1" type="ORF">FPZ11_14430</name>
</gene>
<dbReference type="AlphaFoldDB" id="A0A5B8M6I3"/>
<organism evidence="1 2">
    <name type="scientific">Humibacter ginsenosidimutans</name>
    <dbReference type="NCBI Taxonomy" id="2599293"/>
    <lineage>
        <taxon>Bacteria</taxon>
        <taxon>Bacillati</taxon>
        <taxon>Actinomycetota</taxon>
        <taxon>Actinomycetes</taxon>
        <taxon>Micrococcales</taxon>
        <taxon>Microbacteriaceae</taxon>
        <taxon>Humibacter</taxon>
    </lineage>
</organism>
<dbReference type="EMBL" id="CP042305">
    <property type="protein sequence ID" value="QDZ15801.1"/>
    <property type="molecule type" value="Genomic_DNA"/>
</dbReference>
<dbReference type="InterPro" id="IPR003615">
    <property type="entry name" value="HNH_nuc"/>
</dbReference>
<dbReference type="OrthoDB" id="5124189at2"/>
<evidence type="ECO:0000313" key="2">
    <source>
        <dbReference type="Proteomes" id="UP000320216"/>
    </source>
</evidence>
<sequence length="144" mass="16417">MTIRPKYEIARTLTKAEEADAYELVTLRDGNTCGFHAPECMGAVQRDHRQNRRPGNTVVSNLQCLCVIHHKWKTEHPKDAIAEGWAVPGNPTAEPSEWPARRWLRTAYGTRRLAWVLYTDDSGVTEITEEEAHSRMESMGWRAA</sequence>
<protein>
    <submittedName>
        <fullName evidence="1">Uncharacterized protein</fullName>
    </submittedName>
</protein>
<dbReference type="CDD" id="cd00085">
    <property type="entry name" value="HNHc"/>
    <property type="match status" value="1"/>
</dbReference>